<dbReference type="Proteomes" id="UP000619265">
    <property type="component" value="Unassembled WGS sequence"/>
</dbReference>
<evidence type="ECO:0000313" key="2">
    <source>
        <dbReference type="EMBL" id="KAF5457628.1"/>
    </source>
</evidence>
<proteinExistence type="predicted"/>
<dbReference type="AlphaFoldDB" id="A0A833WN78"/>
<reference evidence="2" key="2">
    <citation type="submission" date="2020-03" db="EMBL/GenBank/DDBJ databases">
        <title>Walnut 2.0.</title>
        <authorList>
            <person name="Marrano A."/>
            <person name="Britton M."/>
            <person name="Zimin A.V."/>
            <person name="Zaini P.A."/>
            <person name="Workman R."/>
            <person name="Puiu D."/>
            <person name="Bianco L."/>
            <person name="Allen B.J."/>
            <person name="Troggio M."/>
            <person name="Leslie C.A."/>
            <person name="Timp W."/>
            <person name="Dendekar A."/>
            <person name="Salzberg S.L."/>
            <person name="Neale D.B."/>
        </authorList>
    </citation>
    <scope>NUCLEOTIDE SEQUENCE</scope>
    <source>
        <tissue evidence="2">Leaves</tissue>
    </source>
</reference>
<sequence length="133" mass="14269">MEAVFYNRKQGGMHYPLAFIAMLILLLLNANSCCGGAAVGILVKSNSSTTFGCDGRLDECLMEEDLELELLINPYISRILGAGHSSTGGTQNPNKPALPCGKPEDPYSKCIGKKNVNKESHCSKYNRGPSNCG</sequence>
<protein>
    <recommendedName>
        <fullName evidence="4">Rapid ALkalinization Factor</fullName>
    </recommendedName>
</protein>
<reference evidence="2" key="1">
    <citation type="submission" date="2015-10" db="EMBL/GenBank/DDBJ databases">
        <authorList>
            <person name="Martinez-Garcia P.J."/>
            <person name="Crepeau M.W."/>
            <person name="Puiu D."/>
            <person name="Gonzalez-Ibeas D."/>
            <person name="Whalen J."/>
            <person name="Stevens K."/>
            <person name="Paul R."/>
            <person name="Butterfield T."/>
            <person name="Britton M."/>
            <person name="Reagan R."/>
            <person name="Chakraborty S."/>
            <person name="Walawage S.L."/>
            <person name="Vasquez-Gross H.A."/>
            <person name="Cardeno C."/>
            <person name="Famula R."/>
            <person name="Pratt K."/>
            <person name="Kuruganti S."/>
            <person name="Aradhya M.K."/>
            <person name="Leslie C.A."/>
            <person name="Dandekar A.M."/>
            <person name="Salzberg S.L."/>
            <person name="Wegrzyn J.L."/>
            <person name="Langley C.H."/>
            <person name="Neale D.B."/>
        </authorList>
    </citation>
    <scope>NUCLEOTIDE SEQUENCE</scope>
    <source>
        <tissue evidence="2">Leaves</tissue>
    </source>
</reference>
<keyword evidence="1" id="KW-0732">Signal</keyword>
<evidence type="ECO:0000256" key="1">
    <source>
        <dbReference type="SAM" id="SignalP"/>
    </source>
</evidence>
<feature type="signal peptide" evidence="1">
    <location>
        <begin position="1"/>
        <end position="32"/>
    </location>
</feature>
<dbReference type="EMBL" id="LIHL02000010">
    <property type="protein sequence ID" value="KAF5457628.1"/>
    <property type="molecule type" value="Genomic_DNA"/>
</dbReference>
<dbReference type="Gramene" id="Jr10_06940_p1">
    <property type="protein sequence ID" value="cds.Jr10_06940_p1"/>
    <property type="gene ID" value="Jr10_06940"/>
</dbReference>
<accession>A0A833WN78</accession>
<gene>
    <name evidence="2" type="ORF">F2P56_021717</name>
</gene>
<evidence type="ECO:0008006" key="4">
    <source>
        <dbReference type="Google" id="ProtNLM"/>
    </source>
</evidence>
<comment type="caution">
    <text evidence="2">The sequence shown here is derived from an EMBL/GenBank/DDBJ whole genome shotgun (WGS) entry which is preliminary data.</text>
</comment>
<evidence type="ECO:0000313" key="3">
    <source>
        <dbReference type="Proteomes" id="UP000619265"/>
    </source>
</evidence>
<organism evidence="2 3">
    <name type="scientific">Juglans regia</name>
    <name type="common">English walnut</name>
    <dbReference type="NCBI Taxonomy" id="51240"/>
    <lineage>
        <taxon>Eukaryota</taxon>
        <taxon>Viridiplantae</taxon>
        <taxon>Streptophyta</taxon>
        <taxon>Embryophyta</taxon>
        <taxon>Tracheophyta</taxon>
        <taxon>Spermatophyta</taxon>
        <taxon>Magnoliopsida</taxon>
        <taxon>eudicotyledons</taxon>
        <taxon>Gunneridae</taxon>
        <taxon>Pentapetalae</taxon>
        <taxon>rosids</taxon>
        <taxon>fabids</taxon>
        <taxon>Fagales</taxon>
        <taxon>Juglandaceae</taxon>
        <taxon>Juglans</taxon>
    </lineage>
</organism>
<feature type="chain" id="PRO_5032607717" description="Rapid ALkalinization Factor" evidence="1">
    <location>
        <begin position="33"/>
        <end position="133"/>
    </location>
</feature>
<name>A0A833WN78_JUGRE</name>